<accession>F0ULS8</accession>
<evidence type="ECO:0000313" key="1">
    <source>
        <dbReference type="EMBL" id="EGC48026.1"/>
    </source>
</evidence>
<dbReference type="HOGENOM" id="CLU_1786362_0_0_1"/>
<gene>
    <name evidence="1" type="ORF">HCEG_07241</name>
</gene>
<evidence type="ECO:0000313" key="2">
    <source>
        <dbReference type="Proteomes" id="UP000008142"/>
    </source>
</evidence>
<dbReference type="AlphaFoldDB" id="F0ULS8"/>
<dbReference type="Proteomes" id="UP000008142">
    <property type="component" value="Unassembled WGS sequence"/>
</dbReference>
<organism evidence="2">
    <name type="scientific">Ajellomyces capsulatus (strain H88)</name>
    <name type="common">Darling's disease fungus</name>
    <name type="synonym">Histoplasma capsulatum</name>
    <dbReference type="NCBI Taxonomy" id="544711"/>
    <lineage>
        <taxon>Eukaryota</taxon>
        <taxon>Fungi</taxon>
        <taxon>Dikarya</taxon>
        <taxon>Ascomycota</taxon>
        <taxon>Pezizomycotina</taxon>
        <taxon>Eurotiomycetes</taxon>
        <taxon>Eurotiomycetidae</taxon>
        <taxon>Onygenales</taxon>
        <taxon>Ajellomycetaceae</taxon>
        <taxon>Histoplasma</taxon>
    </lineage>
</organism>
<proteinExistence type="predicted"/>
<dbReference type="OMA" id="VIECGEC"/>
<sequence>MSLRLGCHTLGRCQPLWTSCSDDGALDRSSRSLGVCVLAAVTSGEETRCGDQSGFSAHPVGLTCLGSKRTYDEALVHLCRQPPSGEQVIECGECHDDQEQQTSRGRNVSNSYRPREFLWFEIRGWKVFCAYQSWQRTELLRRTPS</sequence>
<dbReference type="EMBL" id="DS990640">
    <property type="protein sequence ID" value="EGC48026.1"/>
    <property type="molecule type" value="Genomic_DNA"/>
</dbReference>
<reference evidence="2" key="1">
    <citation type="submission" date="2008-07" db="EMBL/GenBank/DDBJ databases">
        <title>Annotation of Ajellomyces capsulatus strain H88.</title>
        <authorList>
            <person name="Champion M."/>
            <person name="Cuomo C."/>
            <person name="Ma L.-J."/>
            <person name="Henn M.R."/>
            <person name="Sil A."/>
            <person name="Goldman B."/>
            <person name="Young S.K."/>
            <person name="Kodira C.D."/>
            <person name="Zeng Q."/>
            <person name="Koehrsen M."/>
            <person name="Alvarado L."/>
            <person name="Berlin A."/>
            <person name="Borenstein D."/>
            <person name="Chen Z."/>
            <person name="Engels R."/>
            <person name="Freedman E."/>
            <person name="Gellesch M."/>
            <person name="Goldberg J."/>
            <person name="Griggs A."/>
            <person name="Gujja S."/>
            <person name="Heiman D."/>
            <person name="Hepburn T."/>
            <person name="Howarth C."/>
            <person name="Jen D."/>
            <person name="Larson L."/>
            <person name="Lewis B."/>
            <person name="Mehta T."/>
            <person name="Park D."/>
            <person name="Pearson M."/>
            <person name="Roberts A."/>
            <person name="Saif S."/>
            <person name="Shea T."/>
            <person name="Shenoy N."/>
            <person name="Sisk P."/>
            <person name="Stolte C."/>
            <person name="Sykes S."/>
            <person name="Walk T."/>
            <person name="White J."/>
            <person name="Yandava C."/>
            <person name="Klein B."/>
            <person name="McEwen J.G."/>
            <person name="Puccia R."/>
            <person name="Goldman G.H."/>
            <person name="Felipe M.S."/>
            <person name="Nino-Vega G."/>
            <person name="San-Blas G."/>
            <person name="Taylor J."/>
            <person name="Mendoza L."/>
            <person name="Galagan J."/>
            <person name="Nusbaum C."/>
            <person name="Birren B."/>
        </authorList>
    </citation>
    <scope>NUCLEOTIDE SEQUENCE [LARGE SCALE GENOMIC DNA]</scope>
    <source>
        <strain evidence="2">H88</strain>
    </source>
</reference>
<protein>
    <submittedName>
        <fullName evidence="1">Predicted protein</fullName>
    </submittedName>
</protein>
<name>F0ULS8_AJEC8</name>